<dbReference type="GeneID" id="15009989"/>
<reference evidence="3" key="3">
    <citation type="submission" date="2013-03" db="EMBL/GenBank/DDBJ databases">
        <title>The Cellulophaga phages: a novel, diverse, and globally ubiquitous model system.</title>
        <authorList>
            <person name="Holmfeldt K."/>
            <person name="Solonenko N."/>
            <person name="Shah M."/>
            <person name="Corrier K."/>
            <person name="Riemann L."/>
            <person name="VerBerkmoes N.C."/>
            <person name="Sullivan M.B."/>
        </authorList>
    </citation>
    <scope>NUCLEOTIDE SEQUENCE [LARGE SCALE GENOMIC DNA]</scope>
</reference>
<keyword evidence="4" id="KW-1185">Reference proteome</keyword>
<dbReference type="Proteomes" id="UP000203074">
    <property type="component" value="Segment"/>
</dbReference>
<dbReference type="RefSeq" id="YP_007673472.1">
    <property type="nucleotide sequence ID" value="NC_020842.1"/>
</dbReference>
<reference evidence="1 4" key="1">
    <citation type="submission" date="2010-11" db="EMBL/GenBank/DDBJ databases">
        <title>The Genome Sequence of Cellulophaga phage phiST.</title>
        <authorList>
            <consortium name="The Broad Institute Genome Sequencing Platform"/>
            <person name="Henn M.R."/>
            <person name="Reimann L."/>
            <person name="Holmfelt K."/>
            <person name="Levin J."/>
            <person name="Malboeuf C."/>
            <person name="Casali M."/>
            <person name="Russ C."/>
            <person name="Lennon N."/>
            <person name="Chapman S.B."/>
            <person name="Erlich R."/>
            <person name="Young S.K."/>
            <person name="Yandava C."/>
            <person name="Zeng Q."/>
            <person name="Alvarado L."/>
            <person name="Anderson S."/>
            <person name="Berlin A."/>
            <person name="Chen Z."/>
            <person name="Freedman E."/>
            <person name="Gellesch M."/>
            <person name="Goldberg J."/>
            <person name="Green L."/>
            <person name="Griggs A."/>
            <person name="Gujja S."/>
            <person name="Heilman E.R."/>
            <person name="Heiman D."/>
            <person name="Hollinger A."/>
            <person name="Howarth C."/>
            <person name="Larson L."/>
            <person name="Mehta T."/>
            <person name="Pearson M."/>
            <person name="Roberts A."/>
            <person name="Ryan E."/>
            <person name="Saif S."/>
            <person name="Shea T."/>
            <person name="Shenoy N."/>
            <person name="Sisk P."/>
            <person name="Stolte C."/>
            <person name="Sykes S."/>
            <person name="White J."/>
            <person name="Haas B."/>
            <person name="Nusbaum C."/>
            <person name="Birren B."/>
        </authorList>
    </citation>
    <scope>NUCLEOTIDE SEQUENCE [LARGE SCALE GENOMIC DNA]</scope>
    <source>
        <strain evidence="1">PhiST</strain>
        <strain evidence="4">phiST</strain>
    </source>
</reference>
<reference evidence="2 3" key="2">
    <citation type="journal article" date="2013" name="Proc. Natl. Acad. Sci. U.S.A.">
        <title>Twelve previously unknown phage genera are ubiquitous in global oceans.</title>
        <authorList>
            <person name="Holmfeldt K."/>
            <person name="Solonenko N."/>
            <person name="Shah M."/>
            <person name="Corrier K."/>
            <person name="Riemann L."/>
            <person name="Verberkmoes N.C."/>
            <person name="Sullivan M.B."/>
        </authorList>
    </citation>
    <scope>NUCLEOTIDE SEQUENCE [LARGE SCALE GENOMIC DNA]</scope>
    <source>
        <strain evidence="2">PhiST</strain>
    </source>
</reference>
<protein>
    <submittedName>
        <fullName evidence="1">Uncharacterized protein</fullName>
    </submittedName>
</protein>
<dbReference type="EMBL" id="HQ634192">
    <property type="protein sequence ID" value="AGH56789.1"/>
    <property type="molecule type" value="Genomic_DNA"/>
</dbReference>
<gene>
    <name evidence="1" type="ORF">CGPG_00091</name>
    <name evidence="2" type="ORF">PhiST_gp015</name>
</gene>
<evidence type="ECO:0000313" key="1">
    <source>
        <dbReference type="EMBL" id="AGH56789.1"/>
    </source>
</evidence>
<name>M4T1V5_9CAUD</name>
<organism evidence="1 4">
    <name type="scientific">Cellulophaga phage phiST</name>
    <dbReference type="NCBI Taxonomy" id="756282"/>
    <lineage>
        <taxon>Viruses</taxon>
        <taxon>Duplodnaviria</taxon>
        <taxon>Heunggongvirae</taxon>
        <taxon>Uroviricota</taxon>
        <taxon>Caudoviricetes</taxon>
        <taxon>Cbastvirus</taxon>
        <taxon>Cbastvirus ST</taxon>
    </lineage>
</organism>
<sequence>MSEKQENQNLLESIESEVNPALTLKVIPTEAELAQIKYHDLIKKFEELGVPEAWKAGTKAKDMIKTAIDKLTIIKQLQDQGVEDSLIKDQADKLYLENIDKADKKNILQNIKKQQIEIKAEKTLKQTMEDLKLSPQEIDKNIAMINSLVKTAENAQRSILLAKLNILLEMKNR</sequence>
<dbReference type="KEGG" id="vg:15009989"/>
<dbReference type="EMBL" id="KC821604">
    <property type="protein sequence ID" value="AGO47154.1"/>
    <property type="molecule type" value="Genomic_DNA"/>
</dbReference>
<accession>M4T1V5</accession>
<evidence type="ECO:0000313" key="4">
    <source>
        <dbReference type="Proteomes" id="UP000203074"/>
    </source>
</evidence>
<evidence type="ECO:0000313" key="3">
    <source>
        <dbReference type="Proteomes" id="UP000014729"/>
    </source>
</evidence>
<evidence type="ECO:0000313" key="2">
    <source>
        <dbReference type="EMBL" id="AGO47154.1"/>
    </source>
</evidence>
<proteinExistence type="predicted"/>
<dbReference type="Proteomes" id="UP000014729">
    <property type="component" value="Segment"/>
</dbReference>